<dbReference type="Gene3D" id="3.40.390.10">
    <property type="entry name" value="Collagenase (Catalytic Domain)"/>
    <property type="match status" value="1"/>
</dbReference>
<sequence length="589" mass="66588">LPILQTAQAMFRRKITENTQVLVSSPIALKMISQIITTTDKEILNNFVMWSVIRHFVPYMSHNFRQSLLEFEKVLYGVEHKQPIWHFCTKVVQQWMPYGLEALRENPKLVVHDREQQDYGGGGGGEDRRAVGMDSMDPYHSSRQVQEVTAYDEEMVRLMFYHIRDEYKGALNNANWVNQQLTKYIADKLSMMRVQIGIPEELLKSERTVNEFYNDVVLDELLFVDNVVTHWEFVKKRMDRMMDNGTDNERIAAELFPPSTFGSRRTPVANLKYSVGLNMVIIAKEKTREPYFHYKYPLSLNFARLGADISLVIHDAVNTLAEQFGNVEASRQPRHIRENVFDEEAQKCMTKKLQSIYLNTAHISNATKLHSYLELASTSMLAQSFQSLLEKIARNERLPVADIPEKSTYASLGLRHFRRQPGLQRYDEQQLFALAFLQRHCAVVPEGGAPLRFSKILADNDIPSADKFTLMWRNVPELAGTLDCSASSSGTAQVGATTTTNPGTGGSGGSRKRSSKKRKKPVPSASYYDPAFTWPQFPGSPPQYTPGGVVVPEVVAGVEVGPRTATVTAVTSKSGDIVYPKIDVNSIFF</sequence>
<evidence type="ECO:0000313" key="5">
    <source>
        <dbReference type="EMBL" id="KAL1401977.1"/>
    </source>
</evidence>
<feature type="compositionally biased region" description="Polar residues" evidence="3">
    <location>
        <begin position="484"/>
        <end position="496"/>
    </location>
</feature>
<accession>A0ABD1DST7</accession>
<dbReference type="SUPFAM" id="SSF55486">
    <property type="entry name" value="Metalloproteases ('zincins'), catalytic domain"/>
    <property type="match status" value="2"/>
</dbReference>
<comment type="subcellular location">
    <subcellularLocation>
        <location evidence="1">Cell membrane</location>
        <topology evidence="1">Single-pass type II membrane protein</topology>
    </subcellularLocation>
</comment>
<dbReference type="Gene3D" id="1.10.1380.10">
    <property type="entry name" value="Neutral endopeptidase , domain2"/>
    <property type="match status" value="1"/>
</dbReference>
<dbReference type="EMBL" id="JBEHCU010003777">
    <property type="protein sequence ID" value="KAL1401977.1"/>
    <property type="molecule type" value="Genomic_DNA"/>
</dbReference>
<feature type="compositionally biased region" description="Basic residues" evidence="3">
    <location>
        <begin position="510"/>
        <end position="521"/>
    </location>
</feature>
<evidence type="ECO:0000256" key="1">
    <source>
        <dbReference type="ARBA" id="ARBA00004401"/>
    </source>
</evidence>
<organism evidence="5 6">
    <name type="scientific">Culex pipiens pipiens</name>
    <name type="common">Northern house mosquito</name>
    <dbReference type="NCBI Taxonomy" id="38569"/>
    <lineage>
        <taxon>Eukaryota</taxon>
        <taxon>Metazoa</taxon>
        <taxon>Ecdysozoa</taxon>
        <taxon>Arthropoda</taxon>
        <taxon>Hexapoda</taxon>
        <taxon>Insecta</taxon>
        <taxon>Pterygota</taxon>
        <taxon>Neoptera</taxon>
        <taxon>Endopterygota</taxon>
        <taxon>Diptera</taxon>
        <taxon>Nematocera</taxon>
        <taxon>Culicoidea</taxon>
        <taxon>Culicidae</taxon>
        <taxon>Culicinae</taxon>
        <taxon>Culicini</taxon>
        <taxon>Culex</taxon>
        <taxon>Culex</taxon>
    </lineage>
</organism>
<gene>
    <name evidence="5" type="ORF">pipiens_006283</name>
</gene>
<dbReference type="InterPro" id="IPR024079">
    <property type="entry name" value="MetalloPept_cat_dom_sf"/>
</dbReference>
<dbReference type="GO" id="GO:0005886">
    <property type="term" value="C:plasma membrane"/>
    <property type="evidence" value="ECO:0007669"/>
    <property type="project" value="UniProtKB-SubCell"/>
</dbReference>
<evidence type="ECO:0000313" key="6">
    <source>
        <dbReference type="Proteomes" id="UP001562425"/>
    </source>
</evidence>
<keyword evidence="6" id="KW-1185">Reference proteome</keyword>
<feature type="domain" description="Peptidase M13 N-terminal" evidence="4">
    <location>
        <begin position="8"/>
        <end position="102"/>
    </location>
</feature>
<dbReference type="InterPro" id="IPR042089">
    <property type="entry name" value="Peptidase_M13_dom_2"/>
</dbReference>
<dbReference type="InterPro" id="IPR000718">
    <property type="entry name" value="Peptidase_M13"/>
</dbReference>
<dbReference type="PROSITE" id="PS51885">
    <property type="entry name" value="NEPRILYSIN"/>
    <property type="match status" value="1"/>
</dbReference>
<dbReference type="PANTHER" id="PTHR11733:SF228">
    <property type="entry name" value="PROTEIN GONE EARLY"/>
    <property type="match status" value="1"/>
</dbReference>
<dbReference type="Proteomes" id="UP001562425">
    <property type="component" value="Unassembled WGS sequence"/>
</dbReference>
<feature type="non-terminal residue" evidence="5">
    <location>
        <position position="1"/>
    </location>
</feature>
<feature type="region of interest" description="Disordered" evidence="3">
    <location>
        <begin position="484"/>
        <end position="525"/>
    </location>
</feature>
<protein>
    <recommendedName>
        <fullName evidence="4">Peptidase M13 N-terminal domain-containing protein</fullName>
    </recommendedName>
</protein>
<dbReference type="AlphaFoldDB" id="A0ABD1DST7"/>
<reference evidence="5 6" key="1">
    <citation type="submission" date="2024-05" db="EMBL/GenBank/DDBJ databases">
        <title>Culex pipiens pipiens assembly and annotation.</title>
        <authorList>
            <person name="Alout H."/>
            <person name="Durand T."/>
        </authorList>
    </citation>
    <scope>NUCLEOTIDE SEQUENCE [LARGE SCALE GENOMIC DNA]</scope>
    <source>
        <strain evidence="5">HA-2024</strain>
        <tissue evidence="5">Whole body</tissue>
    </source>
</reference>
<evidence type="ECO:0000259" key="4">
    <source>
        <dbReference type="Pfam" id="PF05649"/>
    </source>
</evidence>
<dbReference type="PANTHER" id="PTHR11733">
    <property type="entry name" value="ZINC METALLOPROTEASE FAMILY M13 NEPRILYSIN-RELATED"/>
    <property type="match status" value="1"/>
</dbReference>
<dbReference type="Pfam" id="PF05649">
    <property type="entry name" value="Peptidase_M13_N"/>
    <property type="match status" value="1"/>
</dbReference>
<name>A0ABD1DST7_CULPP</name>
<proteinExistence type="inferred from homology"/>
<evidence type="ECO:0000256" key="2">
    <source>
        <dbReference type="ARBA" id="ARBA00007357"/>
    </source>
</evidence>
<comment type="caution">
    <text evidence="5">The sequence shown here is derived from an EMBL/GenBank/DDBJ whole genome shotgun (WGS) entry which is preliminary data.</text>
</comment>
<dbReference type="InterPro" id="IPR008753">
    <property type="entry name" value="Peptidase_M13_N"/>
</dbReference>
<evidence type="ECO:0000256" key="3">
    <source>
        <dbReference type="SAM" id="MobiDB-lite"/>
    </source>
</evidence>
<comment type="similarity">
    <text evidence="2">Belongs to the peptidase M13 family.</text>
</comment>